<evidence type="ECO:0008006" key="2">
    <source>
        <dbReference type="Google" id="ProtNLM"/>
    </source>
</evidence>
<name>C4RAJ4_9PROT</name>
<reference evidence="1" key="1">
    <citation type="journal article" date="2009" name="Environ. Microbiol.">
        <title>Comparative analysis of magnetosome gene clusters in magnetotactic bacteria provides further evidence for horizontal gene transfer.</title>
        <authorList>
            <person name="Jogler C."/>
            <person name="Kube M."/>
            <person name="Schubbe S."/>
            <person name="Ullrich S."/>
            <person name="Teeling H."/>
            <person name="Bazylinski D.A."/>
            <person name="Reinhardt R."/>
            <person name="Schuler D."/>
        </authorList>
    </citation>
    <scope>NUCLEOTIDE SEQUENCE</scope>
    <source>
        <strain evidence="1">Type strain: MV-1</strain>
    </source>
</reference>
<evidence type="ECO:0000313" key="1">
    <source>
        <dbReference type="EMBL" id="CAV30839.1"/>
    </source>
</evidence>
<dbReference type="PROSITE" id="PS51257">
    <property type="entry name" value="PROKAR_LIPOPROTEIN"/>
    <property type="match status" value="1"/>
</dbReference>
<accession>C4RAJ4</accession>
<dbReference type="EMBL" id="FP102531">
    <property type="protein sequence ID" value="CAV30839.1"/>
    <property type="molecule type" value="Genomic_DNA"/>
</dbReference>
<protein>
    <recommendedName>
        <fullName evidence="2">Lipoprotein</fullName>
    </recommendedName>
</protein>
<proteinExistence type="predicted"/>
<sequence length="182" mass="19115">MGGRAKLNILKRMSGMALVGLSLSACQTMTPYEAASPLGHITVAFADAAWTGKDVPKDGICKRNGGNGNAPMLALSDVPDGTNAVIVKFSDRSYQPNNNGGHGTIGYWVTPSQGSVTLPSVPETTTTGLPEGTWKEGKVYAGPCSGGRGNIYEADVYAVHKDKTNEKLSRTLATGLIRLGRF</sequence>
<dbReference type="AlphaFoldDB" id="C4RAJ4"/>
<dbReference type="Gene3D" id="3.90.280.10">
    <property type="entry name" value="PEBP-like"/>
    <property type="match status" value="1"/>
</dbReference>
<dbReference type="InterPro" id="IPR036610">
    <property type="entry name" value="PEBP-like_sf"/>
</dbReference>
<gene>
    <name evidence="1" type="ORF">mv1g00092</name>
</gene>
<organism evidence="1">
    <name type="scientific">Magnetovibrio blakemorei</name>
    <dbReference type="NCBI Taxonomy" id="28181"/>
    <lineage>
        <taxon>Bacteria</taxon>
        <taxon>Pseudomonadati</taxon>
        <taxon>Pseudomonadota</taxon>
        <taxon>Alphaproteobacteria</taxon>
        <taxon>Rhodospirillales</taxon>
        <taxon>Magnetovibrionaceae</taxon>
        <taxon>Magnetovibrio</taxon>
    </lineage>
</organism>